<organism evidence="4 5">
    <name type="scientific">Ceratodon purpureus</name>
    <name type="common">Fire moss</name>
    <name type="synonym">Dicranum purpureum</name>
    <dbReference type="NCBI Taxonomy" id="3225"/>
    <lineage>
        <taxon>Eukaryota</taxon>
        <taxon>Viridiplantae</taxon>
        <taxon>Streptophyta</taxon>
        <taxon>Embryophyta</taxon>
        <taxon>Bryophyta</taxon>
        <taxon>Bryophytina</taxon>
        <taxon>Bryopsida</taxon>
        <taxon>Dicranidae</taxon>
        <taxon>Pseudoditrichales</taxon>
        <taxon>Ditrichaceae</taxon>
        <taxon>Ceratodon</taxon>
    </lineage>
</organism>
<evidence type="ECO:0008006" key="6">
    <source>
        <dbReference type="Google" id="ProtNLM"/>
    </source>
</evidence>
<dbReference type="InterPro" id="IPR044202">
    <property type="entry name" value="LETM1/MDM38-like"/>
</dbReference>
<feature type="coiled-coil region" evidence="1">
    <location>
        <begin position="765"/>
        <end position="792"/>
    </location>
</feature>
<feature type="compositionally biased region" description="Gly residues" evidence="2">
    <location>
        <begin position="108"/>
        <end position="117"/>
    </location>
</feature>
<dbReference type="Proteomes" id="UP000822688">
    <property type="component" value="Chromosome 2"/>
</dbReference>
<feature type="transmembrane region" description="Helical" evidence="3">
    <location>
        <begin position="890"/>
        <end position="919"/>
    </location>
</feature>
<sequence length="963" mass="105727">MHSAVCSSVSCGVGRPLVESSGCCMRKGGYAGDCQAVRLGVAGRSLKEGLELVGIGRIRVAGPLRGGGAGVLHPKAFASEEGVSSENGNVSGSENGWAEARGRSDGAKIGGGGGGEQGQSLVHALHEAATVFQSAMEEQESLTRGPWFAQKWLGIDKNAWMRGLAYQAAVHSLLQAVQEIAARGEGRDRDVHVLVQRSIMRQSAPLKDSIRQELSTRDPSADDWLWRQQHPQAVASFVSILEKDRRFTAVTSTGWEETATSRSNDSDVALLSLSLSSSAAITKLGATAVSCPPFTTLLPEEISRQMLKLPECMSIEEVYTFSCNVGFKRQFLDNFGARAADVGKWQANEKEGTFWINLIQQLLCAALVREGVHLKLQVTDGIEDLQKDLGLFGFFVALGRSTRAYLASRGVGDSEESLASLLRYLDGGSVLFYPQLSRVSSYQLFVEVVCEEMEWLSFYPGSPPANSHDDHKKVKSGASKAEKQMALGVAVETCSLWVRSFGRYSTWIRQPQGFRGTTFLEKGQQRLEECFKAYNLLGNDRIFTRDRSDSRKDDVFNGDSQRENSEGEANIKRFEDDLLRTWDVPNVTPLNTSKLPADQLGLQEMERQLKLFDKELQSVELAIHKLETLLKESESNGNTGRETLSAIRVDLRRIWALKREVESLEDSLKTEAGLLRKSLAAKEDEVLERSANDRSANEELGSRSTSSQSRNRENPVLKGATNLGRGLVNFIFPFSNLKQEREDVGDKNGITDYEADLAIEGASAFMKEVDSIEQLRGELAALENRIRQAAVQAESEGSSSSEDLTRMSNTLSTSLTTRPYEDDIDDSEVVGAYGDVFGKSIEKLKDASSDAWRGTVLLGSDVGVAVLLLKRSVAGQKLTDREQKILKRTFTDLASVVPIGFLMLLPVTAVGHAAILAAIQKYVPALIPSAYGRERLDVLRRLEQLKQLESETEDSNTRQKASK</sequence>
<keyword evidence="3" id="KW-0472">Membrane</keyword>
<feature type="region of interest" description="Disordered" evidence="2">
    <location>
        <begin position="82"/>
        <end position="117"/>
    </location>
</feature>
<dbReference type="PANTHER" id="PTHR14009">
    <property type="entry name" value="LEUCINE ZIPPER-EF-HAND CONTAINING TRANSMEMBRANE PROTEIN"/>
    <property type="match status" value="1"/>
</dbReference>
<feature type="coiled-coil region" evidence="1">
    <location>
        <begin position="602"/>
        <end position="636"/>
    </location>
</feature>
<accession>A0A8T0ITN6</accession>
<feature type="compositionally biased region" description="Basic and acidic residues" evidence="2">
    <location>
        <begin position="686"/>
        <end position="701"/>
    </location>
</feature>
<dbReference type="EMBL" id="CM026422">
    <property type="protein sequence ID" value="KAG0586522.1"/>
    <property type="molecule type" value="Genomic_DNA"/>
</dbReference>
<evidence type="ECO:0000313" key="5">
    <source>
        <dbReference type="Proteomes" id="UP000822688"/>
    </source>
</evidence>
<evidence type="ECO:0000256" key="2">
    <source>
        <dbReference type="SAM" id="MobiDB-lite"/>
    </source>
</evidence>
<feature type="compositionally biased region" description="Low complexity" evidence="2">
    <location>
        <begin position="82"/>
        <end position="96"/>
    </location>
</feature>
<keyword evidence="3" id="KW-1133">Transmembrane helix</keyword>
<evidence type="ECO:0000256" key="3">
    <source>
        <dbReference type="SAM" id="Phobius"/>
    </source>
</evidence>
<protein>
    <recommendedName>
        <fullName evidence="6">Letm1 RBD domain-containing protein</fullName>
    </recommendedName>
</protein>
<reference evidence="4" key="1">
    <citation type="submission" date="2020-06" db="EMBL/GenBank/DDBJ databases">
        <title>WGS assembly of Ceratodon purpureus strain R40.</title>
        <authorList>
            <person name="Carey S.B."/>
            <person name="Jenkins J."/>
            <person name="Shu S."/>
            <person name="Lovell J.T."/>
            <person name="Sreedasyam A."/>
            <person name="Maumus F."/>
            <person name="Tiley G.P."/>
            <person name="Fernandez-Pozo N."/>
            <person name="Barry K."/>
            <person name="Chen C."/>
            <person name="Wang M."/>
            <person name="Lipzen A."/>
            <person name="Daum C."/>
            <person name="Saski C.A."/>
            <person name="Payton A.C."/>
            <person name="Mcbreen J.C."/>
            <person name="Conrad R.E."/>
            <person name="Kollar L.M."/>
            <person name="Olsson S."/>
            <person name="Huttunen S."/>
            <person name="Landis J.B."/>
            <person name="Wickett N.J."/>
            <person name="Johnson M.G."/>
            <person name="Rensing S.A."/>
            <person name="Grimwood J."/>
            <person name="Schmutz J."/>
            <person name="Mcdaniel S.F."/>
        </authorList>
    </citation>
    <scope>NUCLEOTIDE SEQUENCE</scope>
    <source>
        <strain evidence="4">R40</strain>
    </source>
</reference>
<feature type="region of interest" description="Disordered" evidence="2">
    <location>
        <begin position="686"/>
        <end position="718"/>
    </location>
</feature>
<evidence type="ECO:0000256" key="1">
    <source>
        <dbReference type="SAM" id="Coils"/>
    </source>
</evidence>
<dbReference type="GO" id="GO:0030003">
    <property type="term" value="P:intracellular monoatomic cation homeostasis"/>
    <property type="evidence" value="ECO:0007669"/>
    <property type="project" value="TreeGrafter"/>
</dbReference>
<dbReference type="AlphaFoldDB" id="A0A8T0ITN6"/>
<evidence type="ECO:0000313" key="4">
    <source>
        <dbReference type="EMBL" id="KAG0586522.1"/>
    </source>
</evidence>
<keyword evidence="5" id="KW-1185">Reference proteome</keyword>
<comment type="caution">
    <text evidence="4">The sequence shown here is derived from an EMBL/GenBank/DDBJ whole genome shotgun (WGS) entry which is preliminary data.</text>
</comment>
<dbReference type="PANTHER" id="PTHR14009:SF9">
    <property type="entry name" value="LETM1-LIKE PROTEIN"/>
    <property type="match status" value="1"/>
</dbReference>
<keyword evidence="3" id="KW-0812">Transmembrane</keyword>
<gene>
    <name evidence="4" type="ORF">KC19_2G097300</name>
</gene>
<dbReference type="GO" id="GO:0005743">
    <property type="term" value="C:mitochondrial inner membrane"/>
    <property type="evidence" value="ECO:0007669"/>
    <property type="project" value="InterPro"/>
</dbReference>
<proteinExistence type="predicted"/>
<name>A0A8T0ITN6_CERPU</name>
<keyword evidence="1" id="KW-0175">Coiled coil</keyword>